<dbReference type="PANTHER" id="PTHR43214">
    <property type="entry name" value="TWO-COMPONENT RESPONSE REGULATOR"/>
    <property type="match status" value="1"/>
</dbReference>
<dbReference type="OrthoDB" id="9816469at2"/>
<dbReference type="InterPro" id="IPR036388">
    <property type="entry name" value="WH-like_DNA-bd_sf"/>
</dbReference>
<keyword evidence="2" id="KW-0805">Transcription regulation</keyword>
<dbReference type="EMBL" id="QJKC01000006">
    <property type="protein sequence ID" value="PXX48774.1"/>
    <property type="molecule type" value="Genomic_DNA"/>
</dbReference>
<evidence type="ECO:0000256" key="5">
    <source>
        <dbReference type="PROSITE-ProRule" id="PRU00169"/>
    </source>
</evidence>
<dbReference type="SMART" id="SM00448">
    <property type="entry name" value="REC"/>
    <property type="match status" value="1"/>
</dbReference>
<dbReference type="Proteomes" id="UP000248395">
    <property type="component" value="Unassembled WGS sequence"/>
</dbReference>
<evidence type="ECO:0000259" key="6">
    <source>
        <dbReference type="PROSITE" id="PS50043"/>
    </source>
</evidence>
<dbReference type="RefSeq" id="WP_059285066.1">
    <property type="nucleotide sequence ID" value="NZ_LNQU01000014.1"/>
</dbReference>
<dbReference type="InterPro" id="IPR001789">
    <property type="entry name" value="Sig_transdc_resp-reg_receiver"/>
</dbReference>
<dbReference type="Pfam" id="PF00196">
    <property type="entry name" value="GerE"/>
    <property type="match status" value="1"/>
</dbReference>
<dbReference type="SMART" id="SM00421">
    <property type="entry name" value="HTH_LUXR"/>
    <property type="match status" value="1"/>
</dbReference>
<dbReference type="InterPro" id="IPR011006">
    <property type="entry name" value="CheY-like_superfamily"/>
</dbReference>
<dbReference type="AlphaFoldDB" id="A0A318JVB3"/>
<evidence type="ECO:0000256" key="1">
    <source>
        <dbReference type="ARBA" id="ARBA00022553"/>
    </source>
</evidence>
<protein>
    <submittedName>
        <fullName evidence="8">LuxR family two component transcriptional regulator</fullName>
    </submittedName>
</protein>
<feature type="domain" description="Response regulatory" evidence="7">
    <location>
        <begin position="3"/>
        <end position="119"/>
    </location>
</feature>
<dbReference type="PRINTS" id="PR00038">
    <property type="entry name" value="HTHLUXR"/>
</dbReference>
<proteinExistence type="predicted"/>
<dbReference type="Gene3D" id="3.40.50.2300">
    <property type="match status" value="1"/>
</dbReference>
<dbReference type="PROSITE" id="PS00622">
    <property type="entry name" value="HTH_LUXR_1"/>
    <property type="match status" value="1"/>
</dbReference>
<dbReference type="Pfam" id="PF00072">
    <property type="entry name" value="Response_reg"/>
    <property type="match status" value="1"/>
</dbReference>
<keyword evidence="4" id="KW-0804">Transcription</keyword>
<dbReference type="CDD" id="cd17535">
    <property type="entry name" value="REC_NarL-like"/>
    <property type="match status" value="1"/>
</dbReference>
<feature type="modified residue" description="4-aspartylphosphate" evidence="5">
    <location>
        <position position="54"/>
    </location>
</feature>
<dbReference type="CDD" id="cd06170">
    <property type="entry name" value="LuxR_C_like"/>
    <property type="match status" value="1"/>
</dbReference>
<dbReference type="Gene3D" id="1.10.10.10">
    <property type="entry name" value="Winged helix-like DNA-binding domain superfamily/Winged helix DNA-binding domain"/>
    <property type="match status" value="1"/>
</dbReference>
<dbReference type="PROSITE" id="PS50043">
    <property type="entry name" value="HTH_LUXR_2"/>
    <property type="match status" value="1"/>
</dbReference>
<dbReference type="InterPro" id="IPR058245">
    <property type="entry name" value="NreC/VraR/RcsB-like_REC"/>
</dbReference>
<dbReference type="SUPFAM" id="SSF46894">
    <property type="entry name" value="C-terminal effector domain of the bipartite response regulators"/>
    <property type="match status" value="1"/>
</dbReference>
<dbReference type="InterPro" id="IPR000792">
    <property type="entry name" value="Tscrpt_reg_LuxR_C"/>
</dbReference>
<evidence type="ECO:0000256" key="4">
    <source>
        <dbReference type="ARBA" id="ARBA00023163"/>
    </source>
</evidence>
<dbReference type="GO" id="GO:0000160">
    <property type="term" value="P:phosphorelay signal transduction system"/>
    <property type="evidence" value="ECO:0007669"/>
    <property type="project" value="InterPro"/>
</dbReference>
<evidence type="ECO:0000256" key="3">
    <source>
        <dbReference type="ARBA" id="ARBA00023125"/>
    </source>
</evidence>
<organism evidence="8 9">
    <name type="scientific">Aquitalea magnusonii</name>
    <dbReference type="NCBI Taxonomy" id="332411"/>
    <lineage>
        <taxon>Bacteria</taxon>
        <taxon>Pseudomonadati</taxon>
        <taxon>Pseudomonadota</taxon>
        <taxon>Betaproteobacteria</taxon>
        <taxon>Neisseriales</taxon>
        <taxon>Chromobacteriaceae</taxon>
        <taxon>Aquitalea</taxon>
    </lineage>
</organism>
<accession>A0A318JVB3</accession>
<name>A0A318JVB3_9NEIS</name>
<dbReference type="PANTHER" id="PTHR43214:SF41">
    <property type="entry name" value="NITRATE_NITRITE RESPONSE REGULATOR PROTEIN NARP"/>
    <property type="match status" value="1"/>
</dbReference>
<evidence type="ECO:0000313" key="9">
    <source>
        <dbReference type="Proteomes" id="UP000248395"/>
    </source>
</evidence>
<comment type="caution">
    <text evidence="8">The sequence shown here is derived from an EMBL/GenBank/DDBJ whole genome shotgun (WGS) entry which is preliminary data.</text>
</comment>
<keyword evidence="1 5" id="KW-0597">Phosphoprotein</keyword>
<dbReference type="InterPro" id="IPR016032">
    <property type="entry name" value="Sig_transdc_resp-reg_C-effctor"/>
</dbReference>
<reference evidence="8 9" key="1">
    <citation type="submission" date="2018-05" db="EMBL/GenBank/DDBJ databases">
        <title>Genomic Encyclopedia of Type Strains, Phase IV (KMG-IV): sequencing the most valuable type-strain genomes for metagenomic binning, comparative biology and taxonomic classification.</title>
        <authorList>
            <person name="Goeker M."/>
        </authorList>
    </citation>
    <scope>NUCLEOTIDE SEQUENCE [LARGE SCALE GENOMIC DNA]</scope>
    <source>
        <strain evidence="8 9">DSM 25134</strain>
    </source>
</reference>
<evidence type="ECO:0000313" key="8">
    <source>
        <dbReference type="EMBL" id="PXX48774.1"/>
    </source>
</evidence>
<dbReference type="GO" id="GO:0003677">
    <property type="term" value="F:DNA binding"/>
    <property type="evidence" value="ECO:0007669"/>
    <property type="project" value="UniProtKB-KW"/>
</dbReference>
<dbReference type="PROSITE" id="PS50110">
    <property type="entry name" value="RESPONSE_REGULATORY"/>
    <property type="match status" value="1"/>
</dbReference>
<feature type="domain" description="HTH luxR-type" evidence="6">
    <location>
        <begin position="141"/>
        <end position="206"/>
    </location>
</feature>
<keyword evidence="3" id="KW-0238">DNA-binding</keyword>
<gene>
    <name evidence="8" type="ORF">DFR38_106151</name>
</gene>
<evidence type="ECO:0000256" key="2">
    <source>
        <dbReference type="ARBA" id="ARBA00023015"/>
    </source>
</evidence>
<dbReference type="GO" id="GO:0006355">
    <property type="term" value="P:regulation of DNA-templated transcription"/>
    <property type="evidence" value="ECO:0007669"/>
    <property type="project" value="InterPro"/>
</dbReference>
<dbReference type="InterPro" id="IPR039420">
    <property type="entry name" value="WalR-like"/>
</dbReference>
<sequence>MKSVIIVDDHPAICLAVRSVLEKSGRYSIIGETDNGQSVIELVREHKADLIIIDLNIPRISGLELIKRIKGQHPAIKLLVLSAQDEMVYASRSMQAGADGFVSKSKDLNAILSASDAIMAGYSFFPRDVVSGAKLNGESQLDSRIDKLSDRELAVLQHLAQGLSNKDIADRLFISNKTVSTYKVNIFEKLGISNVVDLTDFARTNKLV</sequence>
<evidence type="ECO:0000259" key="7">
    <source>
        <dbReference type="PROSITE" id="PS50110"/>
    </source>
</evidence>
<dbReference type="SUPFAM" id="SSF52172">
    <property type="entry name" value="CheY-like"/>
    <property type="match status" value="1"/>
</dbReference>
<keyword evidence="9" id="KW-1185">Reference proteome</keyword>